<organism evidence="2 3">
    <name type="scientific">Desmophyllum pertusum</name>
    <dbReference type="NCBI Taxonomy" id="174260"/>
    <lineage>
        <taxon>Eukaryota</taxon>
        <taxon>Metazoa</taxon>
        <taxon>Cnidaria</taxon>
        <taxon>Anthozoa</taxon>
        <taxon>Hexacorallia</taxon>
        <taxon>Scleractinia</taxon>
        <taxon>Caryophylliina</taxon>
        <taxon>Caryophylliidae</taxon>
        <taxon>Desmophyllum</taxon>
    </lineage>
</organism>
<protein>
    <recommendedName>
        <fullName evidence="1">HTH OST-type domain-containing protein</fullName>
    </recommendedName>
</protein>
<keyword evidence="3" id="KW-1185">Reference proteome</keyword>
<feature type="domain" description="HTH OST-type" evidence="1">
    <location>
        <begin position="4"/>
        <end position="86"/>
    </location>
</feature>
<evidence type="ECO:0000313" key="2">
    <source>
        <dbReference type="EMBL" id="KAJ7385302.1"/>
    </source>
</evidence>
<dbReference type="OrthoDB" id="1879688at2759"/>
<dbReference type="Proteomes" id="UP001163046">
    <property type="component" value="Unassembled WGS sequence"/>
</dbReference>
<gene>
    <name evidence="2" type="ORF">OS493_016376</name>
</gene>
<evidence type="ECO:0000313" key="3">
    <source>
        <dbReference type="Proteomes" id="UP001163046"/>
    </source>
</evidence>
<comment type="caution">
    <text evidence="2">The sequence shown here is derived from an EMBL/GenBank/DDBJ whole genome shotgun (WGS) entry which is preliminary data.</text>
</comment>
<dbReference type="AlphaFoldDB" id="A0A9X0D2Y7"/>
<accession>A0A9X0D2Y7</accession>
<dbReference type="EMBL" id="MU825881">
    <property type="protein sequence ID" value="KAJ7385302.1"/>
    <property type="molecule type" value="Genomic_DNA"/>
</dbReference>
<dbReference type="InterPro" id="IPR041966">
    <property type="entry name" value="LOTUS-like"/>
</dbReference>
<dbReference type="Gene3D" id="3.30.420.610">
    <property type="entry name" value="LOTUS domain-like"/>
    <property type="match status" value="1"/>
</dbReference>
<proteinExistence type="predicted"/>
<reference evidence="2" key="1">
    <citation type="submission" date="2023-01" db="EMBL/GenBank/DDBJ databases">
        <title>Genome assembly of the deep-sea coral Lophelia pertusa.</title>
        <authorList>
            <person name="Herrera S."/>
            <person name="Cordes E."/>
        </authorList>
    </citation>
    <scope>NUCLEOTIDE SEQUENCE</scope>
    <source>
        <strain evidence="2">USNM1676648</strain>
        <tissue evidence="2">Polyp</tissue>
    </source>
</reference>
<dbReference type="InterPro" id="IPR025605">
    <property type="entry name" value="OST-HTH/LOTUS_dom"/>
</dbReference>
<sequence length="180" mass="20373">MAKEQKAVPLMVKSSLGAVLLSCPKDQKGIKQTNIEKEYYKLTNTKLDVKKYGYKDLYEFLLAIPDVARLEYSVKDGENKVFGVADKTVFMSDHAKKAAGIPNGLKPLPPSEWPRNKASKDRTVVEDKTSLKVTVESDEKKKIVPNARGLYTLHIRNLPSGCQENEVSRIFIKQYRSLRK</sequence>
<dbReference type="PROSITE" id="PS51644">
    <property type="entry name" value="HTH_OST"/>
    <property type="match status" value="1"/>
</dbReference>
<name>A0A9X0D2Y7_9CNID</name>
<dbReference type="Pfam" id="PF12872">
    <property type="entry name" value="OST-HTH"/>
    <property type="match status" value="1"/>
</dbReference>
<evidence type="ECO:0000259" key="1">
    <source>
        <dbReference type="PROSITE" id="PS51644"/>
    </source>
</evidence>